<comment type="caution">
    <text evidence="1">The sequence shown here is derived from an EMBL/GenBank/DDBJ whole genome shotgun (WGS) entry which is preliminary data.</text>
</comment>
<dbReference type="SUPFAM" id="SSF143422">
    <property type="entry name" value="Transposase IS200-like"/>
    <property type="match status" value="1"/>
</dbReference>
<sequence length="57" mass="6903">MPRKKRIWYPGAKYHITSRGIRRTSLLHDEEDRLEYFQLGRDNHSQTVYSPYVSPHD</sequence>
<accession>A0ABT7KZR2</accession>
<name>A0ABT7KZR2_9BACI</name>
<dbReference type="InterPro" id="IPR036515">
    <property type="entry name" value="Transposase_17_sf"/>
</dbReference>
<gene>
    <name evidence="1" type="ORF">QQS35_00635</name>
</gene>
<reference evidence="1 2" key="1">
    <citation type="submission" date="2023-06" db="EMBL/GenBank/DDBJ databases">
        <title>Aquibacillus rhizosphaerae LR5S19.</title>
        <authorList>
            <person name="Sun J.-Q."/>
        </authorList>
    </citation>
    <scope>NUCLEOTIDE SEQUENCE [LARGE SCALE GENOMIC DNA]</scope>
    <source>
        <strain evidence="1 2">LR5S19</strain>
    </source>
</reference>
<dbReference type="Proteomes" id="UP001235343">
    <property type="component" value="Unassembled WGS sequence"/>
</dbReference>
<proteinExistence type="predicted"/>
<protein>
    <submittedName>
        <fullName evidence="1">Uncharacterized protein</fullName>
    </submittedName>
</protein>
<evidence type="ECO:0000313" key="1">
    <source>
        <dbReference type="EMBL" id="MDL4838981.1"/>
    </source>
</evidence>
<organism evidence="1 2">
    <name type="scientific">Aquibacillus rhizosphaerae</name>
    <dbReference type="NCBI Taxonomy" id="3051431"/>
    <lineage>
        <taxon>Bacteria</taxon>
        <taxon>Bacillati</taxon>
        <taxon>Bacillota</taxon>
        <taxon>Bacilli</taxon>
        <taxon>Bacillales</taxon>
        <taxon>Bacillaceae</taxon>
        <taxon>Aquibacillus</taxon>
    </lineage>
</organism>
<evidence type="ECO:0000313" key="2">
    <source>
        <dbReference type="Proteomes" id="UP001235343"/>
    </source>
</evidence>
<dbReference type="RefSeq" id="WP_285929752.1">
    <property type="nucleotide sequence ID" value="NZ_JASTZU010000001.1"/>
</dbReference>
<dbReference type="EMBL" id="JASTZU010000001">
    <property type="protein sequence ID" value="MDL4838981.1"/>
    <property type="molecule type" value="Genomic_DNA"/>
</dbReference>
<keyword evidence="2" id="KW-1185">Reference proteome</keyword>